<feature type="transmembrane region" description="Helical" evidence="1">
    <location>
        <begin position="209"/>
        <end position="226"/>
    </location>
</feature>
<dbReference type="InterPro" id="IPR043128">
    <property type="entry name" value="Rev_trsase/Diguanyl_cyclase"/>
</dbReference>
<feature type="transmembrane region" description="Helical" evidence="1">
    <location>
        <begin position="31"/>
        <end position="49"/>
    </location>
</feature>
<dbReference type="InterPro" id="IPR000160">
    <property type="entry name" value="GGDEF_dom"/>
</dbReference>
<protein>
    <submittedName>
        <fullName evidence="3">GGDEF domain-containing protein</fullName>
        <ecNumber evidence="3">2.7.7.65</ecNumber>
    </submittedName>
</protein>
<dbReference type="InterPro" id="IPR050469">
    <property type="entry name" value="Diguanylate_Cyclase"/>
</dbReference>
<dbReference type="EC" id="2.7.7.65" evidence="3"/>
<keyword evidence="3" id="KW-0808">Transferase</keyword>
<evidence type="ECO:0000259" key="2">
    <source>
        <dbReference type="PROSITE" id="PS50887"/>
    </source>
</evidence>
<dbReference type="PANTHER" id="PTHR45138:SF9">
    <property type="entry name" value="DIGUANYLATE CYCLASE DGCM-RELATED"/>
    <property type="match status" value="1"/>
</dbReference>
<accession>A0ABT7LB81</accession>
<name>A0ABT7LB81_9BACI</name>
<dbReference type="RefSeq" id="WP_285934414.1">
    <property type="nucleotide sequence ID" value="NZ_JASTZU010000063.1"/>
</dbReference>
<dbReference type="GO" id="GO:0052621">
    <property type="term" value="F:diguanylate cyclase activity"/>
    <property type="evidence" value="ECO:0007669"/>
    <property type="project" value="UniProtKB-EC"/>
</dbReference>
<keyword evidence="4" id="KW-1185">Reference proteome</keyword>
<evidence type="ECO:0000256" key="1">
    <source>
        <dbReference type="SAM" id="Phobius"/>
    </source>
</evidence>
<dbReference type="PANTHER" id="PTHR45138">
    <property type="entry name" value="REGULATORY COMPONENTS OF SENSORY TRANSDUCTION SYSTEM"/>
    <property type="match status" value="1"/>
</dbReference>
<gene>
    <name evidence="3" type="ORF">QQS35_22020</name>
</gene>
<dbReference type="Pfam" id="PF00990">
    <property type="entry name" value="GGDEF"/>
    <property type="match status" value="1"/>
</dbReference>
<dbReference type="Proteomes" id="UP001235343">
    <property type="component" value="Unassembled WGS sequence"/>
</dbReference>
<dbReference type="SMART" id="SM00267">
    <property type="entry name" value="GGDEF"/>
    <property type="match status" value="1"/>
</dbReference>
<feature type="transmembrane region" description="Helical" evidence="1">
    <location>
        <begin position="70"/>
        <end position="88"/>
    </location>
</feature>
<feature type="transmembrane region" description="Helical" evidence="1">
    <location>
        <begin position="185"/>
        <end position="202"/>
    </location>
</feature>
<keyword evidence="1" id="KW-0812">Transmembrane</keyword>
<dbReference type="SUPFAM" id="SSF55073">
    <property type="entry name" value="Nucleotide cyclase"/>
    <property type="match status" value="1"/>
</dbReference>
<dbReference type="InterPro" id="IPR029787">
    <property type="entry name" value="Nucleotide_cyclase"/>
</dbReference>
<feature type="domain" description="GGDEF" evidence="2">
    <location>
        <begin position="270"/>
        <end position="408"/>
    </location>
</feature>
<dbReference type="EMBL" id="JASTZU010000063">
    <property type="protein sequence ID" value="MDL4843120.1"/>
    <property type="molecule type" value="Genomic_DNA"/>
</dbReference>
<dbReference type="Gene3D" id="3.30.70.270">
    <property type="match status" value="1"/>
</dbReference>
<keyword evidence="1" id="KW-0472">Membrane</keyword>
<evidence type="ECO:0000313" key="3">
    <source>
        <dbReference type="EMBL" id="MDL4843120.1"/>
    </source>
</evidence>
<organism evidence="3 4">
    <name type="scientific">Aquibacillus rhizosphaerae</name>
    <dbReference type="NCBI Taxonomy" id="3051431"/>
    <lineage>
        <taxon>Bacteria</taxon>
        <taxon>Bacillati</taxon>
        <taxon>Bacillota</taxon>
        <taxon>Bacilli</taxon>
        <taxon>Bacillales</taxon>
        <taxon>Bacillaceae</taxon>
        <taxon>Aquibacillus</taxon>
    </lineage>
</organism>
<dbReference type="NCBIfam" id="TIGR00254">
    <property type="entry name" value="GGDEF"/>
    <property type="match status" value="1"/>
</dbReference>
<sequence length="412" mass="47723">MSKARLFDFSLLFVALLIAFNFNHIVVDTPIYIKALLIYWIFSSLYYHLSITSKKGKANIDYGISYTSSFGIFAGPLGVLIFETLYRFTVYFYKKQTKTADPGEFLDTFYNIGTFVICGSIGYYLYELLFPFFHPFPFGYWLLILLLICIITSLSSLLLSIVLYILGDITSVRDVVDLLFRSRSILDIGKITFTNGLLLIFLQEQRWEMLIILFLLNYVVSLSFYSKSQSLQDKVERDQFEKMAYTDFLTNIYNRAFMDKKMVELNDTKEYIGIVVADIDTFKKINDTYNHAVGDQVIQDFANKLKSYLAEDDLLFRSGGEEFTLFLRQRNFQENVDLVKSIRYGIENTSVKSEYNNESITISYTASYGLFFFQANDHITMEKAYVQADQLLLQSKKLGKNRVSVKNGLSYI</sequence>
<feature type="transmembrane region" description="Helical" evidence="1">
    <location>
        <begin position="108"/>
        <end position="126"/>
    </location>
</feature>
<dbReference type="CDD" id="cd01949">
    <property type="entry name" value="GGDEF"/>
    <property type="match status" value="1"/>
</dbReference>
<feature type="transmembrane region" description="Helical" evidence="1">
    <location>
        <begin position="138"/>
        <end position="165"/>
    </location>
</feature>
<comment type="caution">
    <text evidence="3">The sequence shown here is derived from an EMBL/GenBank/DDBJ whole genome shotgun (WGS) entry which is preliminary data.</text>
</comment>
<keyword evidence="3" id="KW-0548">Nucleotidyltransferase</keyword>
<reference evidence="3 4" key="1">
    <citation type="submission" date="2023-06" db="EMBL/GenBank/DDBJ databases">
        <title>Aquibacillus rhizosphaerae LR5S19.</title>
        <authorList>
            <person name="Sun J.-Q."/>
        </authorList>
    </citation>
    <scope>NUCLEOTIDE SEQUENCE [LARGE SCALE GENOMIC DNA]</scope>
    <source>
        <strain evidence="3 4">LR5S19</strain>
    </source>
</reference>
<proteinExistence type="predicted"/>
<keyword evidence="1" id="KW-1133">Transmembrane helix</keyword>
<dbReference type="PROSITE" id="PS50887">
    <property type="entry name" value="GGDEF"/>
    <property type="match status" value="1"/>
</dbReference>
<evidence type="ECO:0000313" key="4">
    <source>
        <dbReference type="Proteomes" id="UP001235343"/>
    </source>
</evidence>